<dbReference type="Proteomes" id="UP000740926">
    <property type="component" value="Unassembled WGS sequence"/>
</dbReference>
<comment type="caution">
    <text evidence="1">The sequence shown here is derived from an EMBL/GenBank/DDBJ whole genome shotgun (WGS) entry which is preliminary data.</text>
</comment>
<reference evidence="1 2" key="1">
    <citation type="journal article" date="2020" name="Microb. Genom.">
        <title>Genetic diversity of clinical and environmental Mucorales isolates obtained from an investigation of mucormycosis cases among solid organ transplant recipients.</title>
        <authorList>
            <person name="Nguyen M.H."/>
            <person name="Kaul D."/>
            <person name="Muto C."/>
            <person name="Cheng S.J."/>
            <person name="Richter R.A."/>
            <person name="Bruno V.M."/>
            <person name="Liu G."/>
            <person name="Beyhan S."/>
            <person name="Sundermann A.J."/>
            <person name="Mounaud S."/>
            <person name="Pasculle A.W."/>
            <person name="Nierman W.C."/>
            <person name="Driscoll E."/>
            <person name="Cumbie R."/>
            <person name="Clancy C.J."/>
            <person name="Dupont C.L."/>
        </authorList>
    </citation>
    <scope>NUCLEOTIDE SEQUENCE [LARGE SCALE GENOMIC DNA]</scope>
    <source>
        <strain evidence="1 2">GL24</strain>
    </source>
</reference>
<name>A0A9P6XNQ4_9FUNG</name>
<keyword evidence="2" id="KW-1185">Reference proteome</keyword>
<proteinExistence type="predicted"/>
<accession>A0A9P6XNQ4</accession>
<dbReference type="AlphaFoldDB" id="A0A9P6XNQ4"/>
<evidence type="ECO:0000313" key="2">
    <source>
        <dbReference type="Proteomes" id="UP000740926"/>
    </source>
</evidence>
<protein>
    <submittedName>
        <fullName evidence="1">Uncharacterized protein</fullName>
    </submittedName>
</protein>
<evidence type="ECO:0000313" key="1">
    <source>
        <dbReference type="EMBL" id="KAG1529262.1"/>
    </source>
</evidence>
<sequence length="72" mass="8198">MHHSDRVKKALTYIRAPVKAAVARYFYNQGWISKSVLDESLPTKITNPTDVFNVDEDVAMLLSDREDTTSQL</sequence>
<gene>
    <name evidence="1" type="ORF">G6F50_018114</name>
</gene>
<dbReference type="EMBL" id="JAANIU010015759">
    <property type="protein sequence ID" value="KAG1529262.1"/>
    <property type="molecule type" value="Genomic_DNA"/>
</dbReference>
<organism evidence="1 2">
    <name type="scientific">Rhizopus delemar</name>
    <dbReference type="NCBI Taxonomy" id="936053"/>
    <lineage>
        <taxon>Eukaryota</taxon>
        <taxon>Fungi</taxon>
        <taxon>Fungi incertae sedis</taxon>
        <taxon>Mucoromycota</taxon>
        <taxon>Mucoromycotina</taxon>
        <taxon>Mucoromycetes</taxon>
        <taxon>Mucorales</taxon>
        <taxon>Mucorineae</taxon>
        <taxon>Rhizopodaceae</taxon>
        <taxon>Rhizopus</taxon>
    </lineage>
</organism>